<dbReference type="GO" id="GO:0015171">
    <property type="term" value="F:amino acid transmembrane transporter activity"/>
    <property type="evidence" value="ECO:0007669"/>
    <property type="project" value="TreeGrafter"/>
</dbReference>
<feature type="transmembrane region" description="Helical" evidence="6">
    <location>
        <begin position="41"/>
        <end position="61"/>
    </location>
</feature>
<accession>A0A1E8BB51</accession>
<dbReference type="PANTHER" id="PTHR30086">
    <property type="entry name" value="ARGININE EXPORTER PROTEIN ARGO"/>
    <property type="match status" value="1"/>
</dbReference>
<dbReference type="Pfam" id="PF01810">
    <property type="entry name" value="LysE"/>
    <property type="match status" value="1"/>
</dbReference>
<comment type="subcellular location">
    <subcellularLocation>
        <location evidence="1">Cell membrane</location>
        <topology evidence="1">Multi-pass membrane protein</topology>
    </subcellularLocation>
</comment>
<dbReference type="PATRIC" id="fig|86662.25.peg.1600"/>
<keyword evidence="5 6" id="KW-0472">Membrane</keyword>
<protein>
    <submittedName>
        <fullName evidence="7">Amino acid transporter</fullName>
    </submittedName>
</protein>
<comment type="caution">
    <text evidence="7">The sequence shown here is derived from an EMBL/GenBank/DDBJ whole genome shotgun (WGS) entry which is preliminary data.</text>
</comment>
<gene>
    <name evidence="7" type="ORF">BWGOE8_16150</name>
</gene>
<dbReference type="EMBL" id="LXLT01000019">
    <property type="protein sequence ID" value="OFD82067.1"/>
    <property type="molecule type" value="Genomic_DNA"/>
</dbReference>
<keyword evidence="3 6" id="KW-0812">Transmembrane</keyword>
<organism evidence="7 8">
    <name type="scientific">Bacillus mycoides</name>
    <dbReference type="NCBI Taxonomy" id="1405"/>
    <lineage>
        <taxon>Bacteria</taxon>
        <taxon>Bacillati</taxon>
        <taxon>Bacillota</taxon>
        <taxon>Bacilli</taxon>
        <taxon>Bacillales</taxon>
        <taxon>Bacillaceae</taxon>
        <taxon>Bacillus</taxon>
        <taxon>Bacillus cereus group</taxon>
    </lineage>
</organism>
<evidence type="ECO:0000256" key="6">
    <source>
        <dbReference type="SAM" id="Phobius"/>
    </source>
</evidence>
<dbReference type="InterPro" id="IPR001123">
    <property type="entry name" value="LeuE-type"/>
</dbReference>
<evidence type="ECO:0000313" key="8">
    <source>
        <dbReference type="Proteomes" id="UP000175706"/>
    </source>
</evidence>
<feature type="transmembrane region" description="Helical" evidence="6">
    <location>
        <begin position="103"/>
        <end position="123"/>
    </location>
</feature>
<dbReference type="Proteomes" id="UP000175706">
    <property type="component" value="Unassembled WGS sequence"/>
</dbReference>
<evidence type="ECO:0000256" key="4">
    <source>
        <dbReference type="ARBA" id="ARBA00022989"/>
    </source>
</evidence>
<sequence>MALLHILDKKGYFIMKASLFLKITSLLNSKGSRKDRAMFGAIIQQIVLGISLAAPVGPINIEMLKRGIERGFWHAWVVGIGGMTADILFMLLIYFGLSSVFMYTYVQAFMYCTGFFLLFYLGFQSVKQGISHSNMEYNKEEVGGLKQSFMAGFLIAISNPLNLVFWFGIYGSTLSSLLTKVTKQEAFLYSLCIIIGIILWNLNIAFSVHFGRTLLKQKALGYITAGAGIILVGYSIHFAYKALQLFT</sequence>
<keyword evidence="2" id="KW-1003">Cell membrane</keyword>
<evidence type="ECO:0000313" key="7">
    <source>
        <dbReference type="EMBL" id="OFD82067.1"/>
    </source>
</evidence>
<evidence type="ECO:0000256" key="2">
    <source>
        <dbReference type="ARBA" id="ARBA00022475"/>
    </source>
</evidence>
<feature type="transmembrane region" description="Helical" evidence="6">
    <location>
        <begin position="144"/>
        <end position="167"/>
    </location>
</feature>
<reference evidence="7 8" key="1">
    <citation type="submission" date="2016-05" db="EMBL/GenBank/DDBJ databases">
        <title>Bacillus thuringiensis and Bacillus weihenstephanensis as novel biocontrol agents of wilt causing Verticillium species.</title>
        <authorList>
            <person name="Hollensteiner J."/>
            <person name="Wemheuer F."/>
            <person name="Harting R."/>
            <person name="Kolarzyk A."/>
            <person name="Diaz-Valerio S."/>
            <person name="Poehlein A."/>
            <person name="Brzuszkiewicz E."/>
            <person name="Nesemann K."/>
            <person name="Braus-Stromeyer S."/>
            <person name="Braus G."/>
            <person name="Daniel R."/>
            <person name="Liesegang H."/>
        </authorList>
    </citation>
    <scope>NUCLEOTIDE SEQUENCE [LARGE SCALE GENOMIC DNA]</scope>
    <source>
        <strain evidence="7 8">GOE8</strain>
    </source>
</reference>
<evidence type="ECO:0000256" key="3">
    <source>
        <dbReference type="ARBA" id="ARBA00022692"/>
    </source>
</evidence>
<feature type="transmembrane region" description="Helical" evidence="6">
    <location>
        <begin position="73"/>
        <end position="97"/>
    </location>
</feature>
<evidence type="ECO:0000256" key="1">
    <source>
        <dbReference type="ARBA" id="ARBA00004651"/>
    </source>
</evidence>
<dbReference type="AlphaFoldDB" id="A0A1E8BB51"/>
<keyword evidence="4 6" id="KW-1133">Transmembrane helix</keyword>
<feature type="transmembrane region" description="Helical" evidence="6">
    <location>
        <begin position="187"/>
        <end position="208"/>
    </location>
</feature>
<feature type="transmembrane region" description="Helical" evidence="6">
    <location>
        <begin position="220"/>
        <end position="240"/>
    </location>
</feature>
<proteinExistence type="predicted"/>
<name>A0A1E8BB51_BACMY</name>
<dbReference type="PANTHER" id="PTHR30086:SF6">
    <property type="entry name" value="AMINO ACID EFFLUX PROTEIN YCGF-RELATED"/>
    <property type="match status" value="1"/>
</dbReference>
<evidence type="ECO:0000256" key="5">
    <source>
        <dbReference type="ARBA" id="ARBA00023136"/>
    </source>
</evidence>
<dbReference type="GO" id="GO:0005886">
    <property type="term" value="C:plasma membrane"/>
    <property type="evidence" value="ECO:0007669"/>
    <property type="project" value="UniProtKB-SubCell"/>
</dbReference>